<sequence length="90" mass="9890">MPATLQPLLLMSIFLFTIGASLNNIDCNSPKVTCPRSCSSSLDSLISGCRFSAYVCRESLDWCANCLSCAFNACGRGAPQDYEIFSYCYY</sequence>
<feature type="chain" id="PRO_5012062947" evidence="1">
    <location>
        <begin position="20"/>
        <end position="90"/>
    </location>
</feature>
<evidence type="ECO:0000256" key="1">
    <source>
        <dbReference type="SAM" id="SignalP"/>
    </source>
</evidence>
<reference evidence="2 3" key="1">
    <citation type="submission" date="2017-06" db="EMBL/GenBank/DDBJ databases">
        <title>A platform for efficient transgenesis in Macrostomum lignano, a flatworm model organism for stem cell research.</title>
        <authorList>
            <person name="Berezikov E."/>
        </authorList>
    </citation>
    <scope>NUCLEOTIDE SEQUENCE [LARGE SCALE GENOMIC DNA]</scope>
    <source>
        <strain evidence="2">DV1</strain>
        <tissue evidence="2">Whole organism</tissue>
    </source>
</reference>
<protein>
    <submittedName>
        <fullName evidence="2">Uncharacterized protein</fullName>
    </submittedName>
</protein>
<name>A0A267ESC0_9PLAT</name>
<accession>A0A267ESC0</accession>
<feature type="signal peptide" evidence="1">
    <location>
        <begin position="1"/>
        <end position="19"/>
    </location>
</feature>
<dbReference type="EMBL" id="NIVC01001750">
    <property type="protein sequence ID" value="PAA64445.1"/>
    <property type="molecule type" value="Genomic_DNA"/>
</dbReference>
<evidence type="ECO:0000313" key="2">
    <source>
        <dbReference type="EMBL" id="PAA64445.1"/>
    </source>
</evidence>
<dbReference type="Proteomes" id="UP000215902">
    <property type="component" value="Unassembled WGS sequence"/>
</dbReference>
<proteinExistence type="predicted"/>
<evidence type="ECO:0000313" key="3">
    <source>
        <dbReference type="Proteomes" id="UP000215902"/>
    </source>
</evidence>
<comment type="caution">
    <text evidence="2">The sequence shown here is derived from an EMBL/GenBank/DDBJ whole genome shotgun (WGS) entry which is preliminary data.</text>
</comment>
<keyword evidence="3" id="KW-1185">Reference proteome</keyword>
<dbReference type="AlphaFoldDB" id="A0A267ESC0"/>
<gene>
    <name evidence="2" type="ORF">BOX15_Mlig003746g1</name>
</gene>
<keyword evidence="1" id="KW-0732">Signal</keyword>
<organism evidence="2 3">
    <name type="scientific">Macrostomum lignano</name>
    <dbReference type="NCBI Taxonomy" id="282301"/>
    <lineage>
        <taxon>Eukaryota</taxon>
        <taxon>Metazoa</taxon>
        <taxon>Spiralia</taxon>
        <taxon>Lophotrochozoa</taxon>
        <taxon>Platyhelminthes</taxon>
        <taxon>Rhabditophora</taxon>
        <taxon>Macrostomorpha</taxon>
        <taxon>Macrostomida</taxon>
        <taxon>Macrostomidae</taxon>
        <taxon>Macrostomum</taxon>
    </lineage>
</organism>